<dbReference type="AlphaFoldDB" id="A0A3M9MEP3"/>
<organism evidence="4 5">
    <name type="scientific">Rufibacter latericius</name>
    <dbReference type="NCBI Taxonomy" id="2487040"/>
    <lineage>
        <taxon>Bacteria</taxon>
        <taxon>Pseudomonadati</taxon>
        <taxon>Bacteroidota</taxon>
        <taxon>Cytophagia</taxon>
        <taxon>Cytophagales</taxon>
        <taxon>Hymenobacteraceae</taxon>
        <taxon>Rufibacter</taxon>
    </lineage>
</organism>
<dbReference type="InterPro" id="IPR006119">
    <property type="entry name" value="Resolv_N"/>
</dbReference>
<dbReference type="PANTHER" id="PTHR30461">
    <property type="entry name" value="DNA-INVERTASE FROM LAMBDOID PROPHAGE"/>
    <property type="match status" value="1"/>
</dbReference>
<dbReference type="SMART" id="SM00857">
    <property type="entry name" value="Resolvase"/>
    <property type="match status" value="1"/>
</dbReference>
<protein>
    <submittedName>
        <fullName evidence="4">Recombinase family protein</fullName>
    </submittedName>
</protein>
<dbReference type="Gene3D" id="3.40.50.1390">
    <property type="entry name" value="Resolvase, N-terminal catalytic domain"/>
    <property type="match status" value="1"/>
</dbReference>
<name>A0A3M9MEP3_9BACT</name>
<dbReference type="Pfam" id="PF00239">
    <property type="entry name" value="Resolvase"/>
    <property type="match status" value="1"/>
</dbReference>
<evidence type="ECO:0000313" key="4">
    <source>
        <dbReference type="EMBL" id="RNI24036.1"/>
    </source>
</evidence>
<evidence type="ECO:0000256" key="2">
    <source>
        <dbReference type="ARBA" id="ARBA00023172"/>
    </source>
</evidence>
<evidence type="ECO:0000256" key="1">
    <source>
        <dbReference type="ARBA" id="ARBA00023125"/>
    </source>
</evidence>
<gene>
    <name evidence="4" type="ORF">EFB08_16770</name>
</gene>
<dbReference type="InterPro" id="IPR050639">
    <property type="entry name" value="SSR_resolvase"/>
</dbReference>
<dbReference type="GO" id="GO:0000150">
    <property type="term" value="F:DNA strand exchange activity"/>
    <property type="evidence" value="ECO:0007669"/>
    <property type="project" value="InterPro"/>
</dbReference>
<sequence>MKAIEYYRVSTQRQGNSGLGLEAQEAAVQAYLVSVGAVSIARFVEIETGGNKDRISAGASPNLSTLLRKRPVLQEAIRLAQKEEATILVKEASRLTRFSLLMNYLIASNIRFRAAANPNDDALMLRIKTALNEEELIKVSERTIAALSSRKKRGLSLGNAANFTDQSRKLGSRKMKEMARQNIENYKLTKIILADRRQGMTLQQIADELNRNGVTTVRGKKFYPATIKMYLARAEQPEPLAGRQEA</sequence>
<evidence type="ECO:0000259" key="3">
    <source>
        <dbReference type="SMART" id="SM00857"/>
    </source>
</evidence>
<reference evidence="4 5" key="1">
    <citation type="submission" date="2018-11" db="EMBL/GenBank/DDBJ databases">
        <title>Rufibacter latericius sp. nov., isolated from water in Baiyang Lake.</title>
        <authorList>
            <person name="Yang Y."/>
        </authorList>
    </citation>
    <scope>NUCLEOTIDE SEQUENCE [LARGE SCALE GENOMIC DNA]</scope>
    <source>
        <strain evidence="4 5">R-22-1c-1</strain>
    </source>
</reference>
<keyword evidence="2" id="KW-0233">DNA recombination</keyword>
<keyword evidence="1" id="KW-0238">DNA-binding</keyword>
<dbReference type="SUPFAM" id="SSF53041">
    <property type="entry name" value="Resolvase-like"/>
    <property type="match status" value="1"/>
</dbReference>
<dbReference type="InterPro" id="IPR036162">
    <property type="entry name" value="Resolvase-like_N_sf"/>
</dbReference>
<feature type="domain" description="Resolvase/invertase-type recombinase catalytic" evidence="3">
    <location>
        <begin position="3"/>
        <end position="156"/>
    </location>
</feature>
<dbReference type="Proteomes" id="UP000272117">
    <property type="component" value="Unassembled WGS sequence"/>
</dbReference>
<proteinExistence type="predicted"/>
<dbReference type="EMBL" id="RJJD01000013">
    <property type="protein sequence ID" value="RNI24036.1"/>
    <property type="molecule type" value="Genomic_DNA"/>
</dbReference>
<dbReference type="GO" id="GO:0003677">
    <property type="term" value="F:DNA binding"/>
    <property type="evidence" value="ECO:0007669"/>
    <property type="project" value="UniProtKB-KW"/>
</dbReference>
<comment type="caution">
    <text evidence="4">The sequence shown here is derived from an EMBL/GenBank/DDBJ whole genome shotgun (WGS) entry which is preliminary data.</text>
</comment>
<keyword evidence="5" id="KW-1185">Reference proteome</keyword>
<evidence type="ECO:0000313" key="5">
    <source>
        <dbReference type="Proteomes" id="UP000272117"/>
    </source>
</evidence>
<dbReference type="PANTHER" id="PTHR30461:SF2">
    <property type="entry name" value="SERINE RECOMBINASE PINE-RELATED"/>
    <property type="match status" value="1"/>
</dbReference>
<dbReference type="CDD" id="cd00338">
    <property type="entry name" value="Ser_Recombinase"/>
    <property type="match status" value="1"/>
</dbReference>
<accession>A0A3M9MEP3</accession>